<evidence type="ECO:0000256" key="2">
    <source>
        <dbReference type="ARBA" id="ARBA00004687"/>
    </source>
</evidence>
<organism evidence="10 11">
    <name type="scientific">Microdochium bolleyi</name>
    <dbReference type="NCBI Taxonomy" id="196109"/>
    <lineage>
        <taxon>Eukaryota</taxon>
        <taxon>Fungi</taxon>
        <taxon>Dikarya</taxon>
        <taxon>Ascomycota</taxon>
        <taxon>Pezizomycotina</taxon>
        <taxon>Sordariomycetes</taxon>
        <taxon>Xylariomycetidae</taxon>
        <taxon>Xylariales</taxon>
        <taxon>Microdochiaceae</taxon>
        <taxon>Microdochium</taxon>
    </lineage>
</organism>
<keyword evidence="3" id="KW-0337">GPI-anchor biosynthesis</keyword>
<feature type="transmembrane region" description="Helical" evidence="9">
    <location>
        <begin position="209"/>
        <end position="229"/>
    </location>
</feature>
<evidence type="ECO:0000256" key="3">
    <source>
        <dbReference type="ARBA" id="ARBA00022502"/>
    </source>
</evidence>
<evidence type="ECO:0000256" key="9">
    <source>
        <dbReference type="SAM" id="Phobius"/>
    </source>
</evidence>
<accession>A0A136J1B0</accession>
<dbReference type="Proteomes" id="UP000070501">
    <property type="component" value="Unassembled WGS sequence"/>
</dbReference>
<reference evidence="11" key="1">
    <citation type="submission" date="2016-02" db="EMBL/GenBank/DDBJ databases">
        <title>Draft genome sequence of Microdochium bolleyi, a fungal endophyte of beachgrass.</title>
        <authorList>
            <consortium name="DOE Joint Genome Institute"/>
            <person name="David A.S."/>
            <person name="May G."/>
            <person name="Haridas S."/>
            <person name="Lim J."/>
            <person name="Wang M."/>
            <person name="Labutti K."/>
            <person name="Lipzen A."/>
            <person name="Barry K."/>
            <person name="Grigoriev I.V."/>
        </authorList>
    </citation>
    <scope>NUCLEOTIDE SEQUENCE [LARGE SCALE GENOMIC DNA]</scope>
    <source>
        <strain evidence="11">J235TASD1</strain>
    </source>
</reference>
<comment type="pathway">
    <text evidence="2">Glycolipid biosynthesis; glycosylphosphatidylinositol-anchor biosynthesis.</text>
</comment>
<gene>
    <name evidence="10" type="ORF">Micbo1qcDRAFT_234224</name>
</gene>
<proteinExistence type="predicted"/>
<sequence>MSSATAAAPTGSSNTALAAKPKDPSSSTAAATTSSDTYGSHPVRVLPNLQAATANQVHPALLLGLFALRFPALVADPVSAMSNSLPVVVAIQVAHAVLCLPAAGSSAARHSRKLRPGEKKKGGASISEAGEPNVAVTIIVALVISTAAAFALHALLILFGAPFLAYVPQTFLCAAHLSALGFFPLLYTRGVSGEAWLEILSARAPLDEVFGGLVGVTAGAWLGAVPIPLDWDREWQKWPVTILAGIYMGYALGKLVGGTLAFGKRFV</sequence>
<name>A0A136J1B0_9PEZI</name>
<dbReference type="OrthoDB" id="17366at2759"/>
<evidence type="ECO:0000256" key="8">
    <source>
        <dbReference type="SAM" id="MobiDB-lite"/>
    </source>
</evidence>
<keyword evidence="5" id="KW-0256">Endoplasmic reticulum</keyword>
<feature type="transmembrane region" description="Helical" evidence="9">
    <location>
        <begin position="134"/>
        <end position="160"/>
    </location>
</feature>
<dbReference type="AlphaFoldDB" id="A0A136J1B0"/>
<dbReference type="UniPathway" id="UPA00196"/>
<dbReference type="InterPro" id="IPR009580">
    <property type="entry name" value="GPI_biosynthesis_protein_Pig-F"/>
</dbReference>
<feature type="transmembrane region" description="Helical" evidence="9">
    <location>
        <begin position="166"/>
        <end position="188"/>
    </location>
</feature>
<comment type="subcellular location">
    <subcellularLocation>
        <location evidence="1">Endoplasmic reticulum membrane</location>
        <topology evidence="1">Multi-pass membrane protein</topology>
    </subcellularLocation>
</comment>
<keyword evidence="4 9" id="KW-0812">Transmembrane</keyword>
<evidence type="ECO:0000313" key="11">
    <source>
        <dbReference type="Proteomes" id="UP000070501"/>
    </source>
</evidence>
<dbReference type="STRING" id="196109.A0A136J1B0"/>
<dbReference type="GO" id="GO:0005789">
    <property type="term" value="C:endoplasmic reticulum membrane"/>
    <property type="evidence" value="ECO:0007669"/>
    <property type="project" value="UniProtKB-SubCell"/>
</dbReference>
<feature type="region of interest" description="Disordered" evidence="8">
    <location>
        <begin position="1"/>
        <end position="37"/>
    </location>
</feature>
<dbReference type="InParanoid" id="A0A136J1B0"/>
<protein>
    <submittedName>
        <fullName evidence="10">GPI biosynthesis protein family Pig-F</fullName>
    </submittedName>
</protein>
<dbReference type="Pfam" id="PF06699">
    <property type="entry name" value="PIG-F"/>
    <property type="match status" value="1"/>
</dbReference>
<evidence type="ECO:0000256" key="4">
    <source>
        <dbReference type="ARBA" id="ARBA00022692"/>
    </source>
</evidence>
<keyword evidence="11" id="KW-1185">Reference proteome</keyword>
<dbReference type="GO" id="GO:0006506">
    <property type="term" value="P:GPI anchor biosynthetic process"/>
    <property type="evidence" value="ECO:0007669"/>
    <property type="project" value="UniProtKB-UniPathway"/>
</dbReference>
<evidence type="ECO:0000256" key="1">
    <source>
        <dbReference type="ARBA" id="ARBA00004477"/>
    </source>
</evidence>
<keyword evidence="7 9" id="KW-0472">Membrane</keyword>
<evidence type="ECO:0000256" key="6">
    <source>
        <dbReference type="ARBA" id="ARBA00022989"/>
    </source>
</evidence>
<dbReference type="EMBL" id="KQ964251">
    <property type="protein sequence ID" value="KXJ90975.1"/>
    <property type="molecule type" value="Genomic_DNA"/>
</dbReference>
<evidence type="ECO:0000256" key="7">
    <source>
        <dbReference type="ARBA" id="ARBA00023136"/>
    </source>
</evidence>
<feature type="transmembrane region" description="Helical" evidence="9">
    <location>
        <begin position="241"/>
        <end position="262"/>
    </location>
</feature>
<evidence type="ECO:0000256" key="5">
    <source>
        <dbReference type="ARBA" id="ARBA00022824"/>
    </source>
</evidence>
<evidence type="ECO:0000313" key="10">
    <source>
        <dbReference type="EMBL" id="KXJ90975.1"/>
    </source>
</evidence>
<keyword evidence="6 9" id="KW-1133">Transmembrane helix</keyword>